<comment type="caution">
    <text evidence="10">The sequence shown here is derived from an EMBL/GenBank/DDBJ whole genome shotgun (WGS) entry which is preliminary data.</text>
</comment>
<keyword evidence="9" id="KW-1133">Transmembrane helix</keyword>
<evidence type="ECO:0000256" key="5">
    <source>
        <dbReference type="ARBA" id="ARBA00022475"/>
    </source>
</evidence>
<dbReference type="Pfam" id="PF01146">
    <property type="entry name" value="Caveolin"/>
    <property type="match status" value="1"/>
</dbReference>
<evidence type="ECO:0000256" key="4">
    <source>
        <dbReference type="ARBA" id="ARBA00010988"/>
    </source>
</evidence>
<keyword evidence="9" id="KW-0812">Transmembrane</keyword>
<evidence type="ECO:0000313" key="11">
    <source>
        <dbReference type="Proteomes" id="UP001054837"/>
    </source>
</evidence>
<dbReference type="GO" id="GO:0060090">
    <property type="term" value="F:molecular adaptor activity"/>
    <property type="evidence" value="ECO:0007669"/>
    <property type="project" value="TreeGrafter"/>
</dbReference>
<keyword evidence="5" id="KW-1003">Cell membrane</keyword>
<proteinExistence type="inferred from homology"/>
<dbReference type="GO" id="GO:0000139">
    <property type="term" value="C:Golgi membrane"/>
    <property type="evidence" value="ECO:0007669"/>
    <property type="project" value="UniProtKB-SubCell"/>
</dbReference>
<keyword evidence="6" id="KW-0333">Golgi apparatus</keyword>
<dbReference type="EMBL" id="BPLQ01008447">
    <property type="protein sequence ID" value="GIY37385.1"/>
    <property type="molecule type" value="Genomic_DNA"/>
</dbReference>
<evidence type="ECO:0000256" key="2">
    <source>
        <dbReference type="ARBA" id="ARBA00004395"/>
    </source>
</evidence>
<gene>
    <name evidence="10" type="ORF">CDAR_242931</name>
</gene>
<evidence type="ECO:0000256" key="8">
    <source>
        <dbReference type="SAM" id="MobiDB-lite"/>
    </source>
</evidence>
<reference evidence="10 11" key="1">
    <citation type="submission" date="2021-06" db="EMBL/GenBank/DDBJ databases">
        <title>Caerostris darwini draft genome.</title>
        <authorList>
            <person name="Kono N."/>
            <person name="Arakawa K."/>
        </authorList>
    </citation>
    <scope>NUCLEOTIDE SEQUENCE [LARGE SCALE GENOMIC DNA]</scope>
</reference>
<name>A0AAV4SY38_9ARAC</name>
<sequence>MLNSWKGYYRLVEDPKGKENSSSQHLEFLDWYSSRQQAMDSGRDKSSMKGSQTNVAESIQPLLESVSGVGDVPKGTPERERIEIESGLQKGSSNKDITDQDPAEGERRRLRPLTCIDSFTRNMNLLDRDTVHINDHINVVFEEILAEPRANQSFDEVWKFAYVLFAGTKLWAYRVLAAVFAVPCGLTWGLIFSLLTLASVWFITPAMKVVEVLLHVVIRVWGGAVRAVLDPIFQSASILVNAKKEKSPTYFREIV</sequence>
<dbReference type="PANTHER" id="PTHR10844:SF28">
    <property type="entry name" value="CAVEOLIN"/>
    <property type="match status" value="1"/>
</dbReference>
<feature type="region of interest" description="Disordered" evidence="8">
    <location>
        <begin position="60"/>
        <end position="106"/>
    </location>
</feature>
<dbReference type="GO" id="GO:0070836">
    <property type="term" value="P:caveola assembly"/>
    <property type="evidence" value="ECO:0007669"/>
    <property type="project" value="InterPro"/>
</dbReference>
<protein>
    <recommendedName>
        <fullName evidence="12">Caveolin</fullName>
    </recommendedName>
</protein>
<feature type="transmembrane region" description="Helical" evidence="9">
    <location>
        <begin position="175"/>
        <end position="203"/>
    </location>
</feature>
<comment type="similarity">
    <text evidence="4">Belongs to the caveolin family.</text>
</comment>
<dbReference type="Proteomes" id="UP001054837">
    <property type="component" value="Unassembled WGS sequence"/>
</dbReference>
<evidence type="ECO:0000256" key="6">
    <source>
        <dbReference type="ARBA" id="ARBA00023034"/>
    </source>
</evidence>
<evidence type="ECO:0000256" key="1">
    <source>
        <dbReference type="ARBA" id="ARBA00004202"/>
    </source>
</evidence>
<comment type="subcellular location">
    <subcellularLocation>
        <location evidence="1">Cell membrane</location>
        <topology evidence="1">Peripheral membrane protein</topology>
    </subcellularLocation>
    <subcellularLocation>
        <location evidence="2">Golgi apparatus membrane</location>
        <topology evidence="2">Peripheral membrane protein</topology>
    </subcellularLocation>
    <subcellularLocation>
        <location evidence="3">Membrane</location>
        <location evidence="3">Caveola</location>
        <topology evidence="3">Peripheral membrane protein</topology>
    </subcellularLocation>
</comment>
<dbReference type="PANTHER" id="PTHR10844">
    <property type="entry name" value="CAVEOLIN"/>
    <property type="match status" value="1"/>
</dbReference>
<dbReference type="InterPro" id="IPR001612">
    <property type="entry name" value="Caveolin"/>
</dbReference>
<keyword evidence="7 9" id="KW-0472">Membrane</keyword>
<dbReference type="AlphaFoldDB" id="A0AAV4SY38"/>
<dbReference type="GO" id="GO:0005901">
    <property type="term" value="C:caveola"/>
    <property type="evidence" value="ECO:0007669"/>
    <property type="project" value="UniProtKB-SubCell"/>
</dbReference>
<accession>A0AAV4SY38</accession>
<evidence type="ECO:0000256" key="9">
    <source>
        <dbReference type="SAM" id="Phobius"/>
    </source>
</evidence>
<evidence type="ECO:0000256" key="3">
    <source>
        <dbReference type="ARBA" id="ARBA00004543"/>
    </source>
</evidence>
<organism evidence="10 11">
    <name type="scientific">Caerostris darwini</name>
    <dbReference type="NCBI Taxonomy" id="1538125"/>
    <lineage>
        <taxon>Eukaryota</taxon>
        <taxon>Metazoa</taxon>
        <taxon>Ecdysozoa</taxon>
        <taxon>Arthropoda</taxon>
        <taxon>Chelicerata</taxon>
        <taxon>Arachnida</taxon>
        <taxon>Araneae</taxon>
        <taxon>Araneomorphae</taxon>
        <taxon>Entelegynae</taxon>
        <taxon>Araneoidea</taxon>
        <taxon>Araneidae</taxon>
        <taxon>Caerostris</taxon>
    </lineage>
</organism>
<evidence type="ECO:0000313" key="10">
    <source>
        <dbReference type="EMBL" id="GIY37385.1"/>
    </source>
</evidence>
<keyword evidence="11" id="KW-1185">Reference proteome</keyword>
<evidence type="ECO:0008006" key="12">
    <source>
        <dbReference type="Google" id="ProtNLM"/>
    </source>
</evidence>
<evidence type="ECO:0000256" key="7">
    <source>
        <dbReference type="ARBA" id="ARBA00023136"/>
    </source>
</evidence>